<evidence type="ECO:0000313" key="9">
    <source>
        <dbReference type="EMBL" id="GAY52068.1"/>
    </source>
</evidence>
<evidence type="ECO:0000256" key="3">
    <source>
        <dbReference type="ARBA" id="ARBA00023315"/>
    </source>
</evidence>
<evidence type="ECO:0008006" key="11">
    <source>
        <dbReference type="Google" id="ProtNLM"/>
    </source>
</evidence>
<dbReference type="Pfam" id="PF02797">
    <property type="entry name" value="Chal_sti_synt_C"/>
    <property type="match status" value="1"/>
</dbReference>
<feature type="non-terminal residue" evidence="9">
    <location>
        <position position="1"/>
    </location>
</feature>
<comment type="similarity">
    <text evidence="1 6">Belongs to the thiolase-like superfamily. Chalcone/stilbene synthases family.</text>
</comment>
<dbReference type="PANTHER" id="PTHR11877">
    <property type="entry name" value="HYDROXYMETHYLGLUTARYL-COA SYNTHASE"/>
    <property type="match status" value="1"/>
</dbReference>
<evidence type="ECO:0000259" key="7">
    <source>
        <dbReference type="Pfam" id="PF00195"/>
    </source>
</evidence>
<dbReference type="PANTHER" id="PTHR11877:SF14">
    <property type="entry name" value="CHALCONE SYNTHASE"/>
    <property type="match status" value="1"/>
</dbReference>
<sequence>PSRKLTKLKQFNKMESMAKVKNFLNAKRSKGPASILAIGTANPPTCFNQSDYPDFYFRVTDCEHKTELKDKFKRICDRSAVKKRYLHVTEEVLKENPSMRSYNAPSLDARQALLIEQVPKLGKEAAAKAIKEWGQPLSKITHLVFSAMAGVDIPGADLRLMNLLGLEPSVKRLMIYSQGCFIGGAAIRCAKDFAENNAGARVLVVFSDIMNMYFHEPQEAHLDILVGHAVFGDGAAAVIVGADPEVSIERPLFHVVSSTQMSVPDTNKFIRAHVKEMGMELYLSKDVPATVGKNIEKLLVDAVSPFGISDWNSLFYSVHPGGRAILDQVELNLGLGKEKLRASRHVLSEYGNMGGSSVYFILDEIRKKSMQEAKPTTGDGLEWGVLFAIGPGLTVETVILLSVPIDSAC</sequence>
<feature type="domain" description="Chalcone/stilbene synthase N-terminal" evidence="7">
    <location>
        <begin position="21"/>
        <end position="244"/>
    </location>
</feature>
<evidence type="ECO:0000256" key="2">
    <source>
        <dbReference type="ARBA" id="ARBA00022679"/>
    </source>
</evidence>
<evidence type="ECO:0000259" key="8">
    <source>
        <dbReference type="Pfam" id="PF02797"/>
    </source>
</evidence>
<dbReference type="GO" id="GO:0050635">
    <property type="term" value="F:acridone synthase activity"/>
    <property type="evidence" value="ECO:0007669"/>
    <property type="project" value="UniProtKB-EC"/>
</dbReference>
<organism evidence="9 10">
    <name type="scientific">Citrus unshiu</name>
    <name type="common">Satsuma mandarin</name>
    <name type="synonym">Citrus nobilis var. unshiu</name>
    <dbReference type="NCBI Taxonomy" id="55188"/>
    <lineage>
        <taxon>Eukaryota</taxon>
        <taxon>Viridiplantae</taxon>
        <taxon>Streptophyta</taxon>
        <taxon>Embryophyta</taxon>
        <taxon>Tracheophyta</taxon>
        <taxon>Spermatophyta</taxon>
        <taxon>Magnoliopsida</taxon>
        <taxon>eudicotyledons</taxon>
        <taxon>Gunneridae</taxon>
        <taxon>Pentapetalae</taxon>
        <taxon>rosids</taxon>
        <taxon>malvids</taxon>
        <taxon>Sapindales</taxon>
        <taxon>Rutaceae</taxon>
        <taxon>Aurantioideae</taxon>
        <taxon>Citrus</taxon>
    </lineage>
</organism>
<keyword evidence="2 6" id="KW-0808">Transferase</keyword>
<dbReference type="Gene3D" id="3.40.47.10">
    <property type="match status" value="2"/>
</dbReference>
<dbReference type="CDD" id="cd00831">
    <property type="entry name" value="CHS_like"/>
    <property type="match status" value="1"/>
</dbReference>
<dbReference type="InterPro" id="IPR011141">
    <property type="entry name" value="Polyketide_synthase_type-III"/>
</dbReference>
<dbReference type="Pfam" id="PF00195">
    <property type="entry name" value="Chal_sti_synt_N"/>
    <property type="match status" value="1"/>
</dbReference>
<dbReference type="FunFam" id="3.40.47.10:FF:000025">
    <property type="entry name" value="Chalcone synthase 2"/>
    <property type="match status" value="1"/>
</dbReference>
<dbReference type="InterPro" id="IPR016039">
    <property type="entry name" value="Thiolase-like"/>
</dbReference>
<dbReference type="PIRSF" id="PIRSF000451">
    <property type="entry name" value="PKS_III"/>
    <property type="match status" value="1"/>
</dbReference>
<gene>
    <name evidence="9" type="ORF">CUMW_139120</name>
</gene>
<dbReference type="STRING" id="55188.A0A2H5PI80"/>
<dbReference type="FunFam" id="3.40.47.10:FF:000014">
    <property type="entry name" value="Chalcone synthase 1"/>
    <property type="match status" value="1"/>
</dbReference>
<name>A0A2H5PI80_CITUN</name>
<dbReference type="EMBL" id="BDQV01000077">
    <property type="protein sequence ID" value="GAY52068.1"/>
    <property type="molecule type" value="Genomic_DNA"/>
</dbReference>
<dbReference type="InterPro" id="IPR001099">
    <property type="entry name" value="Chalcone/stilbene_synt_N"/>
</dbReference>
<keyword evidence="10" id="KW-1185">Reference proteome</keyword>
<feature type="active site" description="Acyl-thioester intermediate" evidence="5">
    <location>
        <position position="180"/>
    </location>
</feature>
<evidence type="ECO:0000256" key="6">
    <source>
        <dbReference type="RuleBase" id="RU003633"/>
    </source>
</evidence>
<reference evidence="9 10" key="1">
    <citation type="journal article" date="2017" name="Front. Genet.">
        <title>Draft sequencing of the heterozygous diploid genome of Satsuma (Citrus unshiu Marc.) using a hybrid assembly approach.</title>
        <authorList>
            <person name="Shimizu T."/>
            <person name="Tanizawa Y."/>
            <person name="Mochizuki T."/>
            <person name="Nagasaki H."/>
            <person name="Yoshioka T."/>
            <person name="Toyoda A."/>
            <person name="Fujiyama A."/>
            <person name="Kaminuma E."/>
            <person name="Nakamura Y."/>
        </authorList>
    </citation>
    <scope>NUCLEOTIDE SEQUENCE [LARGE SCALE GENOMIC DNA]</scope>
    <source>
        <strain evidence="10">cv. Miyagawa wase</strain>
    </source>
</reference>
<dbReference type="Proteomes" id="UP000236630">
    <property type="component" value="Unassembled WGS sequence"/>
</dbReference>
<accession>A0A2H5PI80</accession>
<comment type="catalytic activity">
    <reaction evidence="4">
        <text>N-methylanthraniloyl-CoA + 3 malonyl-CoA + 3 H(+) = 1,3-dihydroxy-N-methylacridone + 3 CO2 + 4 CoA + H2O</text>
        <dbReference type="Rhea" id="RHEA:22224"/>
        <dbReference type="ChEBI" id="CHEBI:15377"/>
        <dbReference type="ChEBI" id="CHEBI:15378"/>
        <dbReference type="ChEBI" id="CHEBI:16526"/>
        <dbReference type="ChEBI" id="CHEBI:30306"/>
        <dbReference type="ChEBI" id="CHEBI:57287"/>
        <dbReference type="ChEBI" id="CHEBI:57384"/>
        <dbReference type="ChEBI" id="CHEBI:58630"/>
        <dbReference type="EC" id="2.3.1.159"/>
    </reaction>
</comment>
<dbReference type="GO" id="GO:0005783">
    <property type="term" value="C:endoplasmic reticulum"/>
    <property type="evidence" value="ECO:0007669"/>
    <property type="project" value="UniProtKB-ARBA"/>
</dbReference>
<evidence type="ECO:0000256" key="5">
    <source>
        <dbReference type="PIRSR" id="PIRSR000451-1"/>
    </source>
</evidence>
<protein>
    <recommendedName>
        <fullName evidence="11">Chalcone synthase</fullName>
    </recommendedName>
</protein>
<proteinExistence type="inferred from homology"/>
<dbReference type="InterPro" id="IPR012328">
    <property type="entry name" value="Chalcone/stilbene_synt_C"/>
</dbReference>
<evidence type="ECO:0000256" key="1">
    <source>
        <dbReference type="ARBA" id="ARBA00005531"/>
    </source>
</evidence>
<evidence type="ECO:0000313" key="10">
    <source>
        <dbReference type="Proteomes" id="UP000236630"/>
    </source>
</evidence>
<keyword evidence="3 6" id="KW-0012">Acyltransferase</keyword>
<comment type="caution">
    <text evidence="9">The sequence shown here is derived from an EMBL/GenBank/DDBJ whole genome shotgun (WGS) entry which is preliminary data.</text>
</comment>
<dbReference type="AlphaFoldDB" id="A0A2H5PI80"/>
<evidence type="ECO:0000256" key="4">
    <source>
        <dbReference type="ARBA" id="ARBA00052859"/>
    </source>
</evidence>
<dbReference type="GO" id="GO:0030639">
    <property type="term" value="P:polyketide biosynthetic process"/>
    <property type="evidence" value="ECO:0007669"/>
    <property type="project" value="TreeGrafter"/>
</dbReference>
<dbReference type="SUPFAM" id="SSF53901">
    <property type="entry name" value="Thiolase-like"/>
    <property type="match status" value="2"/>
</dbReference>
<feature type="domain" description="Chalcone/stilbene synthase C-terminal" evidence="8">
    <location>
        <begin position="255"/>
        <end position="404"/>
    </location>
</feature>